<dbReference type="GO" id="GO:0008757">
    <property type="term" value="F:S-adenosylmethionine-dependent methyltransferase activity"/>
    <property type="evidence" value="ECO:0007669"/>
    <property type="project" value="InterPro"/>
</dbReference>
<dbReference type="InterPro" id="IPR029063">
    <property type="entry name" value="SAM-dependent_MTases_sf"/>
</dbReference>
<protein>
    <submittedName>
        <fullName evidence="3">Methyltransferase domain-containing protein</fullName>
    </submittedName>
    <submittedName>
        <fullName evidence="2">Ubiquinone/menaquinone biosynthesis C-methylase UbiE</fullName>
    </submittedName>
</protein>
<dbReference type="RefSeq" id="WP_106561781.1">
    <property type="nucleotide sequence ID" value="NZ_PYAU01000001.1"/>
</dbReference>
<dbReference type="Pfam" id="PF08241">
    <property type="entry name" value="Methyltransf_11"/>
    <property type="match status" value="1"/>
</dbReference>
<dbReference type="OrthoDB" id="9795634at2"/>
<reference evidence="2 4" key="1">
    <citation type="submission" date="2018-03" db="EMBL/GenBank/DDBJ databases">
        <title>Genomic Encyclopedia of Archaeal and Bacterial Type Strains, Phase II (KMG-II): from individual species to whole genera.</title>
        <authorList>
            <person name="Goeker M."/>
        </authorList>
    </citation>
    <scope>NUCLEOTIDE SEQUENCE [LARGE SCALE GENOMIC DNA]</scope>
    <source>
        <strain evidence="2 4">DSM 21548</strain>
    </source>
</reference>
<dbReference type="Gene3D" id="3.40.50.150">
    <property type="entry name" value="Vaccinia Virus protein VP39"/>
    <property type="match status" value="1"/>
</dbReference>
<dbReference type="Proteomes" id="UP000241203">
    <property type="component" value="Unassembled WGS sequence"/>
</dbReference>
<dbReference type="AlphaFoldDB" id="A0A2P8GRB9"/>
<accession>A0A2P8GRB9</accession>
<evidence type="ECO:0000313" key="5">
    <source>
        <dbReference type="Proteomes" id="UP000268291"/>
    </source>
</evidence>
<gene>
    <name evidence="2" type="ORF">CLV49_0108</name>
    <name evidence="3" type="ORF">ELQ93_00525</name>
</gene>
<comment type="caution">
    <text evidence="2">The sequence shown here is derived from an EMBL/GenBank/DDBJ whole genome shotgun (WGS) entry which is preliminary data.</text>
</comment>
<evidence type="ECO:0000313" key="2">
    <source>
        <dbReference type="EMBL" id="PSL36516.1"/>
    </source>
</evidence>
<dbReference type="SUPFAM" id="SSF53335">
    <property type="entry name" value="S-adenosyl-L-methionine-dependent methyltransferases"/>
    <property type="match status" value="1"/>
</dbReference>
<keyword evidence="5" id="KW-1185">Reference proteome</keyword>
<dbReference type="GO" id="GO:0032259">
    <property type="term" value="P:methylation"/>
    <property type="evidence" value="ECO:0007669"/>
    <property type="project" value="UniProtKB-KW"/>
</dbReference>
<keyword evidence="2" id="KW-0830">Ubiquinone</keyword>
<dbReference type="EMBL" id="PYAU01000001">
    <property type="protein sequence ID" value="PSL36516.1"/>
    <property type="molecule type" value="Genomic_DNA"/>
</dbReference>
<dbReference type="CDD" id="cd02440">
    <property type="entry name" value="AdoMet_MTases"/>
    <property type="match status" value="1"/>
</dbReference>
<proteinExistence type="predicted"/>
<evidence type="ECO:0000313" key="4">
    <source>
        <dbReference type="Proteomes" id="UP000241203"/>
    </source>
</evidence>
<dbReference type="InterPro" id="IPR013216">
    <property type="entry name" value="Methyltransf_11"/>
</dbReference>
<keyword evidence="2" id="KW-0489">Methyltransferase</keyword>
<reference evidence="3 5" key="2">
    <citation type="submission" date="2018-12" db="EMBL/GenBank/DDBJ databases">
        <authorList>
            <person name="hu s."/>
            <person name="Xu Y."/>
            <person name="Xu B."/>
            <person name="Li F."/>
        </authorList>
    </citation>
    <scope>NUCLEOTIDE SEQUENCE [LARGE SCALE GENOMIC DNA]</scope>
    <source>
        <strain evidence="3 5">KSW2-17</strain>
    </source>
</reference>
<dbReference type="PANTHER" id="PTHR43591">
    <property type="entry name" value="METHYLTRANSFERASE"/>
    <property type="match status" value="1"/>
</dbReference>
<dbReference type="EMBL" id="RZGY01000001">
    <property type="protein sequence ID" value="RUQ85566.1"/>
    <property type="molecule type" value="Genomic_DNA"/>
</dbReference>
<keyword evidence="2" id="KW-0808">Transferase</keyword>
<evidence type="ECO:0000313" key="3">
    <source>
        <dbReference type="EMBL" id="RUQ85566.1"/>
    </source>
</evidence>
<evidence type="ECO:0000259" key="1">
    <source>
        <dbReference type="Pfam" id="PF08241"/>
    </source>
</evidence>
<dbReference type="PANTHER" id="PTHR43591:SF99">
    <property type="entry name" value="OS06G0646000 PROTEIN"/>
    <property type="match status" value="1"/>
</dbReference>
<dbReference type="Proteomes" id="UP000268291">
    <property type="component" value="Unassembled WGS sequence"/>
</dbReference>
<sequence length="278" mass="30478">MCPNLTPESWSDAHRYEPYLGRWSRLIAHDFIPWLDVPPGSRWAEVGCGTGALSDEIIQSAQPSSLWASDPSAAYLAYSRSRVTDPAADFSVGDAEHIDLPDSSVDVTVSGLVLNFVPDAAAALLEARRVTRPGGTVAGYIWDYSGEMAAIRYFWDTAILLDPVARRLHEGRRFATWMPDELARRFREADLENVVVEPIVIDMVFRDFDDYWQPILGEQGSAPTYLATLERASVDALREAVRSNVPTAPDGSVPMTARAWAVRGTVPEDSGPPGASAN</sequence>
<feature type="domain" description="Methyltransferase type 11" evidence="1">
    <location>
        <begin position="45"/>
        <end position="137"/>
    </location>
</feature>
<name>A0A2P8GRB9_9MICO</name>
<organism evidence="2 4">
    <name type="scientific">Labedella gwakjiensis</name>
    <dbReference type="NCBI Taxonomy" id="390269"/>
    <lineage>
        <taxon>Bacteria</taxon>
        <taxon>Bacillati</taxon>
        <taxon>Actinomycetota</taxon>
        <taxon>Actinomycetes</taxon>
        <taxon>Micrococcales</taxon>
        <taxon>Microbacteriaceae</taxon>
        <taxon>Labedella</taxon>
    </lineage>
</organism>